<name>A0ABS2PM96_9STRE</name>
<dbReference type="RefSeq" id="WP_205016961.1">
    <property type="nucleotide sequence ID" value="NZ_JAFBEI010000015.1"/>
</dbReference>
<dbReference type="Proteomes" id="UP000809081">
    <property type="component" value="Unassembled WGS sequence"/>
</dbReference>
<dbReference type="InterPro" id="IPR000182">
    <property type="entry name" value="GNAT_dom"/>
</dbReference>
<dbReference type="EMBL" id="JAFBEI010000015">
    <property type="protein sequence ID" value="MBM7636066.1"/>
    <property type="molecule type" value="Genomic_DNA"/>
</dbReference>
<dbReference type="Gene3D" id="3.40.630.30">
    <property type="match status" value="1"/>
</dbReference>
<protein>
    <submittedName>
        <fullName evidence="2">GNAT superfamily N-acetyltransferase</fullName>
    </submittedName>
</protein>
<keyword evidence="3" id="KW-1185">Reference proteome</keyword>
<reference evidence="2 3" key="1">
    <citation type="submission" date="2021-01" db="EMBL/GenBank/DDBJ databases">
        <title>Genomic Encyclopedia of Type Strains, Phase IV (KMG-IV): sequencing the most valuable type-strain genomes for metagenomic binning, comparative biology and taxonomic classification.</title>
        <authorList>
            <person name="Goeker M."/>
        </authorList>
    </citation>
    <scope>NUCLEOTIDE SEQUENCE [LARGE SCALE GENOMIC DNA]</scope>
    <source>
        <strain evidence="2 3">DSM 27513</strain>
    </source>
</reference>
<dbReference type="Pfam" id="PF13508">
    <property type="entry name" value="Acetyltransf_7"/>
    <property type="match status" value="1"/>
</dbReference>
<comment type="caution">
    <text evidence="2">The sequence shown here is derived from an EMBL/GenBank/DDBJ whole genome shotgun (WGS) entry which is preliminary data.</text>
</comment>
<accession>A0ABS2PM96</accession>
<evidence type="ECO:0000313" key="3">
    <source>
        <dbReference type="Proteomes" id="UP000809081"/>
    </source>
</evidence>
<dbReference type="PROSITE" id="PS51186">
    <property type="entry name" value="GNAT"/>
    <property type="match status" value="1"/>
</dbReference>
<sequence length="177" mass="20707">MEIRAQKVYPFSKISKQVKQLYKQAFPPEERLPYSLLMLNSWRKLADWYAFYDGEDFVGLAYVIADEHIYFILFLAVSSHSQSKGYGSAILQKLKEEAGHRPQLLAIEPIDEEAENYDQRLKRLSFYERNGFELTEHLYCEGSEVYQIMVSDKSLDVRSFEELMKKIVFGLLKIAVT</sequence>
<evidence type="ECO:0000259" key="1">
    <source>
        <dbReference type="PROSITE" id="PS51186"/>
    </source>
</evidence>
<gene>
    <name evidence="2" type="ORF">JOC31_000885</name>
</gene>
<dbReference type="CDD" id="cd04301">
    <property type="entry name" value="NAT_SF"/>
    <property type="match status" value="1"/>
</dbReference>
<dbReference type="InterPro" id="IPR016181">
    <property type="entry name" value="Acyl_CoA_acyltransferase"/>
</dbReference>
<dbReference type="SUPFAM" id="SSF55729">
    <property type="entry name" value="Acyl-CoA N-acyltransferases (Nat)"/>
    <property type="match status" value="1"/>
</dbReference>
<feature type="domain" description="N-acetyltransferase" evidence="1">
    <location>
        <begin position="1"/>
        <end position="151"/>
    </location>
</feature>
<proteinExistence type="predicted"/>
<organism evidence="2 3">
    <name type="scientific">Streptococcus saliviloxodontae</name>
    <dbReference type="NCBI Taxonomy" id="1349416"/>
    <lineage>
        <taxon>Bacteria</taxon>
        <taxon>Bacillati</taxon>
        <taxon>Bacillota</taxon>
        <taxon>Bacilli</taxon>
        <taxon>Lactobacillales</taxon>
        <taxon>Streptococcaceae</taxon>
        <taxon>Streptococcus</taxon>
    </lineage>
</organism>
<evidence type="ECO:0000313" key="2">
    <source>
        <dbReference type="EMBL" id="MBM7636066.1"/>
    </source>
</evidence>